<accession>A0A5B7E6X1</accession>
<proteinExistence type="predicted"/>
<dbReference type="AlphaFoldDB" id="A0A5B7E6X1"/>
<comment type="caution">
    <text evidence="2">The sequence shown here is derived from an EMBL/GenBank/DDBJ whole genome shotgun (WGS) entry which is preliminary data.</text>
</comment>
<dbReference type="EMBL" id="VSRR010002134">
    <property type="protein sequence ID" value="MPC29780.1"/>
    <property type="molecule type" value="Genomic_DNA"/>
</dbReference>
<reference evidence="2 3" key="1">
    <citation type="submission" date="2019-05" db="EMBL/GenBank/DDBJ databases">
        <title>Another draft genome of Portunus trituberculatus and its Hox gene families provides insights of decapod evolution.</title>
        <authorList>
            <person name="Jeong J.-H."/>
            <person name="Song I."/>
            <person name="Kim S."/>
            <person name="Choi T."/>
            <person name="Kim D."/>
            <person name="Ryu S."/>
            <person name="Kim W."/>
        </authorList>
    </citation>
    <scope>NUCLEOTIDE SEQUENCE [LARGE SCALE GENOMIC DNA]</scope>
    <source>
        <tissue evidence="2">Muscle</tissue>
    </source>
</reference>
<protein>
    <submittedName>
        <fullName evidence="2">Uncharacterized protein</fullName>
    </submittedName>
</protein>
<dbReference type="Proteomes" id="UP000324222">
    <property type="component" value="Unassembled WGS sequence"/>
</dbReference>
<evidence type="ECO:0000256" key="1">
    <source>
        <dbReference type="SAM" id="MobiDB-lite"/>
    </source>
</evidence>
<organism evidence="2 3">
    <name type="scientific">Portunus trituberculatus</name>
    <name type="common">Swimming crab</name>
    <name type="synonym">Neptunus trituberculatus</name>
    <dbReference type="NCBI Taxonomy" id="210409"/>
    <lineage>
        <taxon>Eukaryota</taxon>
        <taxon>Metazoa</taxon>
        <taxon>Ecdysozoa</taxon>
        <taxon>Arthropoda</taxon>
        <taxon>Crustacea</taxon>
        <taxon>Multicrustacea</taxon>
        <taxon>Malacostraca</taxon>
        <taxon>Eumalacostraca</taxon>
        <taxon>Eucarida</taxon>
        <taxon>Decapoda</taxon>
        <taxon>Pleocyemata</taxon>
        <taxon>Brachyura</taxon>
        <taxon>Eubrachyura</taxon>
        <taxon>Portunoidea</taxon>
        <taxon>Portunidae</taxon>
        <taxon>Portuninae</taxon>
        <taxon>Portunus</taxon>
    </lineage>
</organism>
<gene>
    <name evidence="2" type="ORF">E2C01_023029</name>
</gene>
<feature type="region of interest" description="Disordered" evidence="1">
    <location>
        <begin position="1"/>
        <end position="21"/>
    </location>
</feature>
<name>A0A5B7E6X1_PORTR</name>
<evidence type="ECO:0000313" key="2">
    <source>
        <dbReference type="EMBL" id="MPC29780.1"/>
    </source>
</evidence>
<sequence length="69" mass="7927">MTRSPGCRSASPTSSRESFDHSPWVEEIRFETLEMTLDSRSLYRMDLEGVKCSILSHDPYNKSCDVLKL</sequence>
<keyword evidence="3" id="KW-1185">Reference proteome</keyword>
<evidence type="ECO:0000313" key="3">
    <source>
        <dbReference type="Proteomes" id="UP000324222"/>
    </source>
</evidence>